<name>A0A1G7NWV3_9BRAD</name>
<dbReference type="Pfam" id="PF07883">
    <property type="entry name" value="Cupin_2"/>
    <property type="match status" value="1"/>
</dbReference>
<feature type="domain" description="Cupin type-2" evidence="1">
    <location>
        <begin position="63"/>
        <end position="130"/>
    </location>
</feature>
<dbReference type="EMBL" id="FMZW01000073">
    <property type="protein sequence ID" value="SDF78515.1"/>
    <property type="molecule type" value="Genomic_DNA"/>
</dbReference>
<reference evidence="2 3" key="1">
    <citation type="submission" date="2016-10" db="EMBL/GenBank/DDBJ databases">
        <authorList>
            <person name="de Groot N.N."/>
        </authorList>
    </citation>
    <scope>NUCLEOTIDE SEQUENCE [LARGE SCALE GENOMIC DNA]</scope>
    <source>
        <strain evidence="2 3">R5</strain>
    </source>
</reference>
<sequence length="139" mass="15252">MTLRNLSYSLLISLLFAFGVEIAVSRAADAPKDNKAYTTSKTTVVELGPEFPGMEGRQLRLRLLTIEPGGHIGLHDHKERPAVVYFLQGTDTVIRDDGTSQTFKAGDATGEPGTTIHWHRNDGKDAVIFVTADIFKPKN</sequence>
<dbReference type="AlphaFoldDB" id="A0A1G7NWV3"/>
<dbReference type="Gene3D" id="2.60.120.10">
    <property type="entry name" value="Jelly Rolls"/>
    <property type="match status" value="1"/>
</dbReference>
<dbReference type="InterPro" id="IPR013096">
    <property type="entry name" value="Cupin_2"/>
</dbReference>
<accession>A0A1G7NWV3</accession>
<evidence type="ECO:0000313" key="3">
    <source>
        <dbReference type="Proteomes" id="UP000199245"/>
    </source>
</evidence>
<protein>
    <submittedName>
        <fullName evidence="2">Cupin domain protein</fullName>
    </submittedName>
</protein>
<proteinExistence type="predicted"/>
<gene>
    <name evidence="2" type="ORF">SAMN05216337_107334</name>
</gene>
<dbReference type="Proteomes" id="UP000199245">
    <property type="component" value="Unassembled WGS sequence"/>
</dbReference>
<dbReference type="SUPFAM" id="SSF51182">
    <property type="entry name" value="RmlC-like cupins"/>
    <property type="match status" value="1"/>
</dbReference>
<organism evidence="2 3">
    <name type="scientific">Bradyrhizobium brasilense</name>
    <dbReference type="NCBI Taxonomy" id="1419277"/>
    <lineage>
        <taxon>Bacteria</taxon>
        <taxon>Pseudomonadati</taxon>
        <taxon>Pseudomonadota</taxon>
        <taxon>Alphaproteobacteria</taxon>
        <taxon>Hyphomicrobiales</taxon>
        <taxon>Nitrobacteraceae</taxon>
        <taxon>Bradyrhizobium</taxon>
    </lineage>
</organism>
<evidence type="ECO:0000313" key="2">
    <source>
        <dbReference type="EMBL" id="SDF78515.1"/>
    </source>
</evidence>
<dbReference type="InterPro" id="IPR014710">
    <property type="entry name" value="RmlC-like_jellyroll"/>
</dbReference>
<evidence type="ECO:0000259" key="1">
    <source>
        <dbReference type="Pfam" id="PF07883"/>
    </source>
</evidence>
<dbReference type="InterPro" id="IPR011051">
    <property type="entry name" value="RmlC_Cupin_sf"/>
</dbReference>
<dbReference type="RefSeq" id="WP_092090242.1">
    <property type="nucleotide sequence ID" value="NZ_FMZW01000073.1"/>
</dbReference>